<dbReference type="OMA" id="WPASSHE"/>
<dbReference type="Proteomes" id="UP000054558">
    <property type="component" value="Unassembled WGS sequence"/>
</dbReference>
<evidence type="ECO:0000259" key="2">
    <source>
        <dbReference type="Pfam" id="PF12874"/>
    </source>
</evidence>
<protein>
    <recommendedName>
        <fullName evidence="2">C2H2-type domain-containing protein</fullName>
    </recommendedName>
</protein>
<evidence type="ECO:0000313" key="4">
    <source>
        <dbReference type="Proteomes" id="UP000054558"/>
    </source>
</evidence>
<name>A0A1Y1I3V6_KLENI</name>
<keyword evidence="4" id="KW-1185">Reference proteome</keyword>
<organism evidence="3 4">
    <name type="scientific">Klebsormidium nitens</name>
    <name type="common">Green alga</name>
    <name type="synonym">Ulothrix nitens</name>
    <dbReference type="NCBI Taxonomy" id="105231"/>
    <lineage>
        <taxon>Eukaryota</taxon>
        <taxon>Viridiplantae</taxon>
        <taxon>Streptophyta</taxon>
        <taxon>Klebsormidiophyceae</taxon>
        <taxon>Klebsormidiales</taxon>
        <taxon>Klebsormidiaceae</taxon>
        <taxon>Klebsormidium</taxon>
    </lineage>
</organism>
<feature type="region of interest" description="Disordered" evidence="1">
    <location>
        <begin position="203"/>
        <end position="295"/>
    </location>
</feature>
<dbReference type="OrthoDB" id="1745547at2759"/>
<feature type="compositionally biased region" description="Basic and acidic residues" evidence="1">
    <location>
        <begin position="236"/>
        <end position="266"/>
    </location>
</feature>
<dbReference type="InterPro" id="IPR013087">
    <property type="entry name" value="Znf_C2H2_type"/>
</dbReference>
<reference evidence="3 4" key="1">
    <citation type="journal article" date="2014" name="Nat. Commun.">
        <title>Klebsormidium flaccidum genome reveals primary factors for plant terrestrial adaptation.</title>
        <authorList>
            <person name="Hori K."/>
            <person name="Maruyama F."/>
            <person name="Fujisawa T."/>
            <person name="Togashi T."/>
            <person name="Yamamoto N."/>
            <person name="Seo M."/>
            <person name="Sato S."/>
            <person name="Yamada T."/>
            <person name="Mori H."/>
            <person name="Tajima N."/>
            <person name="Moriyama T."/>
            <person name="Ikeuchi M."/>
            <person name="Watanabe M."/>
            <person name="Wada H."/>
            <person name="Kobayashi K."/>
            <person name="Saito M."/>
            <person name="Masuda T."/>
            <person name="Sasaki-Sekimoto Y."/>
            <person name="Mashiguchi K."/>
            <person name="Awai K."/>
            <person name="Shimojima M."/>
            <person name="Masuda S."/>
            <person name="Iwai M."/>
            <person name="Nobusawa T."/>
            <person name="Narise T."/>
            <person name="Kondo S."/>
            <person name="Saito H."/>
            <person name="Sato R."/>
            <person name="Murakawa M."/>
            <person name="Ihara Y."/>
            <person name="Oshima-Yamada Y."/>
            <person name="Ohtaka K."/>
            <person name="Satoh M."/>
            <person name="Sonobe K."/>
            <person name="Ishii M."/>
            <person name="Ohtani R."/>
            <person name="Kanamori-Sato M."/>
            <person name="Honoki R."/>
            <person name="Miyazaki D."/>
            <person name="Mochizuki H."/>
            <person name="Umetsu J."/>
            <person name="Higashi K."/>
            <person name="Shibata D."/>
            <person name="Kamiya Y."/>
            <person name="Sato N."/>
            <person name="Nakamura Y."/>
            <person name="Tabata S."/>
            <person name="Ida S."/>
            <person name="Kurokawa K."/>
            <person name="Ohta H."/>
        </authorList>
    </citation>
    <scope>NUCLEOTIDE SEQUENCE [LARGE SCALE GENOMIC DNA]</scope>
    <source>
        <strain evidence="3 4">NIES-2285</strain>
    </source>
</reference>
<feature type="compositionally biased region" description="Basic residues" evidence="1">
    <location>
        <begin position="218"/>
        <end position="235"/>
    </location>
</feature>
<accession>A0A1Y1I3V6</accession>
<proteinExistence type="predicted"/>
<dbReference type="EMBL" id="DF237171">
    <property type="protein sequence ID" value="GAQ85163.1"/>
    <property type="molecule type" value="Genomic_DNA"/>
</dbReference>
<dbReference type="PANTHER" id="PTHR36332:SF1">
    <property type="entry name" value="STRESS RESPONSE PROTEIN"/>
    <property type="match status" value="1"/>
</dbReference>
<dbReference type="AlphaFoldDB" id="A0A1Y1I3V6"/>
<dbReference type="STRING" id="105231.A0A1Y1I3V6"/>
<feature type="domain" description="C2H2-type" evidence="2">
    <location>
        <begin position="135"/>
        <end position="160"/>
    </location>
</feature>
<dbReference type="PANTHER" id="PTHR36332">
    <property type="entry name" value="STRESS RESPONSE PROTEIN"/>
    <property type="match status" value="1"/>
</dbReference>
<feature type="region of interest" description="Disordered" evidence="1">
    <location>
        <begin position="1"/>
        <end position="119"/>
    </location>
</feature>
<dbReference type="Pfam" id="PF12874">
    <property type="entry name" value="zf-met"/>
    <property type="match status" value="1"/>
</dbReference>
<gene>
    <name evidence="3" type="ORF">KFL_002220070</name>
</gene>
<evidence type="ECO:0000256" key="1">
    <source>
        <dbReference type="SAM" id="MobiDB-lite"/>
    </source>
</evidence>
<dbReference type="Gene3D" id="3.30.160.60">
    <property type="entry name" value="Classic Zinc Finger"/>
    <property type="match status" value="1"/>
</dbReference>
<evidence type="ECO:0000313" key="3">
    <source>
        <dbReference type="EMBL" id="GAQ85163.1"/>
    </source>
</evidence>
<feature type="compositionally biased region" description="Basic and acidic residues" evidence="1">
    <location>
        <begin position="74"/>
        <end position="85"/>
    </location>
</feature>
<sequence length="295" mass="32744">MYKRRDYHLLHANNQKDASDSSSSSGSDADARADRQSALSDSEDEGSSLRSSGIEGESDADQDRQGAVRIVASCDRETDNDREPSSDEETGLFERRQQSQGAEPSNPWAEAVEDTERGRNELDDEELVVQVGKVFKCRLCPNVLCLNEGTMLAHLKSKKHARYLQQLAAGRGRLLIDSDGEDLAEEAETHAERHARMLHLAAAEGAASEAAEKESPLKKKRRKESGRQRQRKRLKMKEQVEHANGHDEKKDGAESSKRPEEVDRMKSNSKSANRKERRKSLPRSGPTAAASGPLD</sequence>